<dbReference type="InterPro" id="IPR018392">
    <property type="entry name" value="LysM"/>
</dbReference>
<feature type="domain" description="LysM" evidence="1">
    <location>
        <begin position="208"/>
        <end position="251"/>
    </location>
</feature>
<dbReference type="RefSeq" id="WP_377932287.1">
    <property type="nucleotide sequence ID" value="NZ_JBHUMF010000004.1"/>
</dbReference>
<sequence>MIFDYVRRFLIVFILALCVSFLILSGRQAKAEVHDISQITESWIFPVEGYITDAFGTRSGHHKGIDIGGEVGSPVYSVDEGVIKKSYYSDSYGNVVFVQHPSGYETVYAHLHNRQVTKGQAVRKGEQIGSLGNTGRSTGAHLHFEIHNGEWNITKDHAVDPFNVYGDGEIGQVVVALEHDPYKAVEMTAPVNAPLKEENSKQSKQMSRVHTVKEKETLWSIAQLYNISVEDLKEKNNISNSTIVVNDVLSIPKDSKMEYVVKKGDTLTSIAKNNNVTLSSLLEWNGLTSKQNIFPEQVLVVYKN</sequence>
<dbReference type="SUPFAM" id="SSF54106">
    <property type="entry name" value="LysM domain"/>
    <property type="match status" value="2"/>
</dbReference>
<keyword evidence="3" id="KW-1185">Reference proteome</keyword>
<dbReference type="InterPro" id="IPR036779">
    <property type="entry name" value="LysM_dom_sf"/>
</dbReference>
<dbReference type="Pfam" id="PF01551">
    <property type="entry name" value="Peptidase_M23"/>
    <property type="match status" value="1"/>
</dbReference>
<gene>
    <name evidence="2" type="ORF">ACFSUL_02165</name>
</gene>
<evidence type="ECO:0000313" key="3">
    <source>
        <dbReference type="Proteomes" id="UP001597506"/>
    </source>
</evidence>
<name>A0ABW5RM31_9BACI</name>
<proteinExistence type="predicted"/>
<comment type="caution">
    <text evidence="2">The sequence shown here is derived from an EMBL/GenBank/DDBJ whole genome shotgun (WGS) entry which is preliminary data.</text>
</comment>
<dbReference type="PANTHER" id="PTHR21666">
    <property type="entry name" value="PEPTIDASE-RELATED"/>
    <property type="match status" value="1"/>
</dbReference>
<dbReference type="SMART" id="SM00257">
    <property type="entry name" value="LysM"/>
    <property type="match status" value="2"/>
</dbReference>
<dbReference type="InterPro" id="IPR016047">
    <property type="entry name" value="M23ase_b-sheet_dom"/>
</dbReference>
<dbReference type="Gene3D" id="2.70.70.10">
    <property type="entry name" value="Glucose Permease (Domain IIA)"/>
    <property type="match status" value="1"/>
</dbReference>
<evidence type="ECO:0000259" key="1">
    <source>
        <dbReference type="PROSITE" id="PS51782"/>
    </source>
</evidence>
<evidence type="ECO:0000313" key="2">
    <source>
        <dbReference type="EMBL" id="MFD2679548.1"/>
    </source>
</evidence>
<dbReference type="Proteomes" id="UP001597506">
    <property type="component" value="Unassembled WGS sequence"/>
</dbReference>
<feature type="domain" description="LysM" evidence="1">
    <location>
        <begin position="257"/>
        <end position="301"/>
    </location>
</feature>
<dbReference type="Pfam" id="PF01476">
    <property type="entry name" value="LysM"/>
    <property type="match status" value="2"/>
</dbReference>
<dbReference type="CDD" id="cd00118">
    <property type="entry name" value="LysM"/>
    <property type="match status" value="2"/>
</dbReference>
<organism evidence="2 3">
    <name type="scientific">Bacillus seohaeanensis</name>
    <dbReference type="NCBI Taxonomy" id="284580"/>
    <lineage>
        <taxon>Bacteria</taxon>
        <taxon>Bacillati</taxon>
        <taxon>Bacillota</taxon>
        <taxon>Bacilli</taxon>
        <taxon>Bacillales</taxon>
        <taxon>Bacillaceae</taxon>
        <taxon>Bacillus</taxon>
    </lineage>
</organism>
<dbReference type="PROSITE" id="PS51782">
    <property type="entry name" value="LYSM"/>
    <property type="match status" value="2"/>
</dbReference>
<accession>A0ABW5RM31</accession>
<protein>
    <submittedName>
        <fullName evidence="2">Peptidoglycan DD-metalloendopeptidase family protein</fullName>
    </submittedName>
</protein>
<dbReference type="SUPFAM" id="SSF51261">
    <property type="entry name" value="Duplicated hybrid motif"/>
    <property type="match status" value="1"/>
</dbReference>
<dbReference type="InterPro" id="IPR011055">
    <property type="entry name" value="Dup_hybrid_motif"/>
</dbReference>
<reference evidence="3" key="1">
    <citation type="journal article" date="2019" name="Int. J. Syst. Evol. Microbiol.">
        <title>The Global Catalogue of Microorganisms (GCM) 10K type strain sequencing project: providing services to taxonomists for standard genome sequencing and annotation.</title>
        <authorList>
            <consortium name="The Broad Institute Genomics Platform"/>
            <consortium name="The Broad Institute Genome Sequencing Center for Infectious Disease"/>
            <person name="Wu L."/>
            <person name="Ma J."/>
        </authorList>
    </citation>
    <scope>NUCLEOTIDE SEQUENCE [LARGE SCALE GENOMIC DNA]</scope>
    <source>
        <strain evidence="3">KCTC 3913</strain>
    </source>
</reference>
<dbReference type="InterPro" id="IPR050570">
    <property type="entry name" value="Cell_wall_metabolism_enzyme"/>
</dbReference>
<dbReference type="CDD" id="cd12797">
    <property type="entry name" value="M23_peptidase"/>
    <property type="match status" value="1"/>
</dbReference>
<dbReference type="EMBL" id="JBHUMF010000004">
    <property type="protein sequence ID" value="MFD2679548.1"/>
    <property type="molecule type" value="Genomic_DNA"/>
</dbReference>
<dbReference type="Gene3D" id="3.10.350.10">
    <property type="entry name" value="LysM domain"/>
    <property type="match status" value="2"/>
</dbReference>
<dbReference type="PANTHER" id="PTHR21666:SF270">
    <property type="entry name" value="MUREIN HYDROLASE ACTIVATOR ENVC"/>
    <property type="match status" value="1"/>
</dbReference>